<evidence type="ECO:0000313" key="3">
    <source>
        <dbReference type="Proteomes" id="UP000002630"/>
    </source>
</evidence>
<accession>D7FLM5</accession>
<dbReference type="EMBL" id="FN648143">
    <property type="protein sequence ID" value="CBJ25841.1"/>
    <property type="molecule type" value="Genomic_DNA"/>
</dbReference>
<reference evidence="2 3" key="1">
    <citation type="journal article" date="2010" name="Nature">
        <title>The Ectocarpus genome and the independent evolution of multicellularity in brown algae.</title>
        <authorList>
            <person name="Cock J.M."/>
            <person name="Sterck L."/>
            <person name="Rouze P."/>
            <person name="Scornet D."/>
            <person name="Allen A.E."/>
            <person name="Amoutzias G."/>
            <person name="Anthouard V."/>
            <person name="Artiguenave F."/>
            <person name="Aury J.M."/>
            <person name="Badger J.H."/>
            <person name="Beszteri B."/>
            <person name="Billiau K."/>
            <person name="Bonnet E."/>
            <person name="Bothwell J.H."/>
            <person name="Bowler C."/>
            <person name="Boyen C."/>
            <person name="Brownlee C."/>
            <person name="Carrano C.J."/>
            <person name="Charrier B."/>
            <person name="Cho G.Y."/>
            <person name="Coelho S.M."/>
            <person name="Collen J."/>
            <person name="Corre E."/>
            <person name="Da Silva C."/>
            <person name="Delage L."/>
            <person name="Delaroque N."/>
            <person name="Dittami S.M."/>
            <person name="Doulbeau S."/>
            <person name="Elias M."/>
            <person name="Farnham G."/>
            <person name="Gachon C.M."/>
            <person name="Gschloessl B."/>
            <person name="Heesch S."/>
            <person name="Jabbari K."/>
            <person name="Jubin C."/>
            <person name="Kawai H."/>
            <person name="Kimura K."/>
            <person name="Kloareg B."/>
            <person name="Kupper F.C."/>
            <person name="Lang D."/>
            <person name="Le Bail A."/>
            <person name="Leblanc C."/>
            <person name="Lerouge P."/>
            <person name="Lohr M."/>
            <person name="Lopez P.J."/>
            <person name="Martens C."/>
            <person name="Maumus F."/>
            <person name="Michel G."/>
            <person name="Miranda-Saavedra D."/>
            <person name="Morales J."/>
            <person name="Moreau H."/>
            <person name="Motomura T."/>
            <person name="Nagasato C."/>
            <person name="Napoli C.A."/>
            <person name="Nelson D.R."/>
            <person name="Nyvall-Collen P."/>
            <person name="Peters A.F."/>
            <person name="Pommier C."/>
            <person name="Potin P."/>
            <person name="Poulain J."/>
            <person name="Quesneville H."/>
            <person name="Read B."/>
            <person name="Rensing S.A."/>
            <person name="Ritter A."/>
            <person name="Rousvoal S."/>
            <person name="Samanta M."/>
            <person name="Samson G."/>
            <person name="Schroeder D.C."/>
            <person name="Segurens B."/>
            <person name="Strittmatter M."/>
            <person name="Tonon T."/>
            <person name="Tregear J.W."/>
            <person name="Valentin K."/>
            <person name="von Dassow P."/>
            <person name="Yamagishi T."/>
            <person name="Van de Peer Y."/>
            <person name="Wincker P."/>
        </authorList>
    </citation>
    <scope>NUCLEOTIDE SEQUENCE [LARGE SCALE GENOMIC DNA]</scope>
    <source>
        <strain evidence="3">Ec32 / CCAP1310/4</strain>
    </source>
</reference>
<feature type="region of interest" description="Disordered" evidence="1">
    <location>
        <begin position="1"/>
        <end position="54"/>
    </location>
</feature>
<organism evidence="2 3">
    <name type="scientific">Ectocarpus siliculosus</name>
    <name type="common">Brown alga</name>
    <name type="synonym">Conferva siliculosa</name>
    <dbReference type="NCBI Taxonomy" id="2880"/>
    <lineage>
        <taxon>Eukaryota</taxon>
        <taxon>Sar</taxon>
        <taxon>Stramenopiles</taxon>
        <taxon>Ochrophyta</taxon>
        <taxon>PX clade</taxon>
        <taxon>Phaeophyceae</taxon>
        <taxon>Ectocarpales</taxon>
        <taxon>Ectocarpaceae</taxon>
        <taxon>Ectocarpus</taxon>
    </lineage>
</organism>
<evidence type="ECO:0000313" key="2">
    <source>
        <dbReference type="EMBL" id="CBJ25841.1"/>
    </source>
</evidence>
<dbReference type="InParanoid" id="D7FLM5"/>
<dbReference type="Proteomes" id="UP000002630">
    <property type="component" value="Linkage Group LG12"/>
</dbReference>
<dbReference type="AlphaFoldDB" id="D7FLM5"/>
<evidence type="ECO:0000256" key="1">
    <source>
        <dbReference type="SAM" id="MobiDB-lite"/>
    </source>
</evidence>
<sequence length="54" mass="5612">MEVQFDAFYRTPETGLKIPEKPATPTPAATPTATTTAVQPESTPAPGATVVIRG</sequence>
<feature type="compositionally biased region" description="Low complexity" evidence="1">
    <location>
        <begin position="26"/>
        <end position="37"/>
    </location>
</feature>
<name>D7FLM5_ECTSI</name>
<keyword evidence="3" id="KW-1185">Reference proteome</keyword>
<gene>
    <name evidence="2" type="ORF">Esi_0016_0158</name>
</gene>
<dbReference type="EMBL" id="FN649737">
    <property type="protein sequence ID" value="CBJ25841.1"/>
    <property type="molecule type" value="Genomic_DNA"/>
</dbReference>
<protein>
    <submittedName>
        <fullName evidence="2">Uncharacterized protein</fullName>
    </submittedName>
</protein>
<proteinExistence type="predicted"/>